<dbReference type="GO" id="GO:0005524">
    <property type="term" value="F:ATP binding"/>
    <property type="evidence" value="ECO:0007669"/>
    <property type="project" value="UniProtKB-KW"/>
</dbReference>
<evidence type="ECO:0000256" key="7">
    <source>
        <dbReference type="ARBA" id="ARBA00022759"/>
    </source>
</evidence>
<dbReference type="AlphaFoldDB" id="A0A4R6BB32"/>
<comment type="subunit">
    <text evidence="3 11">The type I restriction/modification system is composed of three polypeptides R, M and S.</text>
</comment>
<dbReference type="Proteomes" id="UP000295310">
    <property type="component" value="Unassembled WGS sequence"/>
</dbReference>
<dbReference type="SUPFAM" id="SSF52540">
    <property type="entry name" value="P-loop containing nucleoside triphosphate hydrolases"/>
    <property type="match status" value="2"/>
</dbReference>
<evidence type="ECO:0000259" key="12">
    <source>
        <dbReference type="PROSITE" id="PS51192"/>
    </source>
</evidence>
<comment type="function">
    <text evidence="11">Subunit R is required for both nuclease and ATPase activities, but not for modification.</text>
</comment>
<dbReference type="PANTHER" id="PTHR30195">
    <property type="entry name" value="TYPE I SITE-SPECIFIC DEOXYRIBONUCLEASE PROTEIN SUBUNIT M AND R"/>
    <property type="match status" value="1"/>
</dbReference>
<dbReference type="Pfam" id="PF12008">
    <property type="entry name" value="EcoR124_C"/>
    <property type="match status" value="1"/>
</dbReference>
<evidence type="ECO:0000256" key="11">
    <source>
        <dbReference type="RuleBase" id="RU364115"/>
    </source>
</evidence>
<evidence type="ECO:0000256" key="5">
    <source>
        <dbReference type="ARBA" id="ARBA00022741"/>
    </source>
</evidence>
<dbReference type="OrthoDB" id="9758243at2"/>
<reference evidence="13 14" key="1">
    <citation type="submission" date="2019-01" db="EMBL/GenBank/DDBJ databases">
        <title>Draft genome sequences of the type strains of six Macrococcus species.</title>
        <authorList>
            <person name="Mazhar S."/>
            <person name="Altermann E."/>
            <person name="Hill C."/>
            <person name="Mcauliffe O."/>
        </authorList>
    </citation>
    <scope>NUCLEOTIDE SEQUENCE [LARGE SCALE GENOMIC DNA]</scope>
    <source>
        <strain evidence="13 14">CCM4811</strain>
    </source>
</reference>
<evidence type="ECO:0000256" key="6">
    <source>
        <dbReference type="ARBA" id="ARBA00022747"/>
    </source>
</evidence>
<comment type="similarity">
    <text evidence="2 11">Belongs to the HsdR family.</text>
</comment>
<evidence type="ECO:0000256" key="10">
    <source>
        <dbReference type="ARBA" id="ARBA00023125"/>
    </source>
</evidence>
<dbReference type="Pfam" id="PF22679">
    <property type="entry name" value="T1R_D3-like"/>
    <property type="match status" value="1"/>
</dbReference>
<dbReference type="InterPro" id="IPR051268">
    <property type="entry name" value="Type-I_R_enzyme_R_subunit"/>
</dbReference>
<dbReference type="CDD" id="cd18030">
    <property type="entry name" value="DEXHc_RE_I_HsdR"/>
    <property type="match status" value="1"/>
</dbReference>
<comment type="catalytic activity">
    <reaction evidence="1 11">
        <text>Endonucleolytic cleavage of DNA to give random double-stranded fragments with terminal 5'-phosphates, ATP is simultaneously hydrolyzed.</text>
        <dbReference type="EC" id="3.1.21.3"/>
    </reaction>
</comment>
<evidence type="ECO:0000256" key="4">
    <source>
        <dbReference type="ARBA" id="ARBA00022722"/>
    </source>
</evidence>
<organism evidence="13 14">
    <name type="scientific">Macrococcus brunensis</name>
    <dbReference type="NCBI Taxonomy" id="198483"/>
    <lineage>
        <taxon>Bacteria</taxon>
        <taxon>Bacillati</taxon>
        <taxon>Bacillota</taxon>
        <taxon>Bacilli</taxon>
        <taxon>Bacillales</taxon>
        <taxon>Staphylococcaceae</taxon>
        <taxon>Macrococcus</taxon>
    </lineage>
</organism>
<dbReference type="Gene3D" id="3.90.1570.50">
    <property type="match status" value="1"/>
</dbReference>
<dbReference type="NCBIfam" id="TIGR00348">
    <property type="entry name" value="hsdR"/>
    <property type="match status" value="1"/>
</dbReference>
<dbReference type="InterPro" id="IPR007409">
    <property type="entry name" value="Restrct_endonuc_type1_HsdR_N"/>
</dbReference>
<keyword evidence="6 11" id="KW-0680">Restriction system</keyword>
<evidence type="ECO:0000313" key="14">
    <source>
        <dbReference type="Proteomes" id="UP000295310"/>
    </source>
</evidence>
<dbReference type="InterPro" id="IPR022625">
    <property type="entry name" value="TypeI_RM_Rsu_C"/>
</dbReference>
<dbReference type="InterPro" id="IPR004473">
    <property type="entry name" value="Restrct_endonuc_typeI_HsdR"/>
</dbReference>
<evidence type="ECO:0000256" key="2">
    <source>
        <dbReference type="ARBA" id="ARBA00008598"/>
    </source>
</evidence>
<dbReference type="InterPro" id="IPR040980">
    <property type="entry name" value="SWI2_SNF2"/>
</dbReference>
<keyword evidence="8 11" id="KW-0378">Hydrolase</keyword>
<dbReference type="GO" id="GO:0009307">
    <property type="term" value="P:DNA restriction-modification system"/>
    <property type="evidence" value="ECO:0007669"/>
    <property type="project" value="UniProtKB-KW"/>
</dbReference>
<name>A0A4R6BB32_9STAP</name>
<evidence type="ECO:0000313" key="13">
    <source>
        <dbReference type="EMBL" id="TDL94175.1"/>
    </source>
</evidence>
<protein>
    <recommendedName>
        <fullName evidence="11">Type I restriction enzyme endonuclease subunit</fullName>
        <shortName evidence="11">R protein</shortName>
        <ecNumber evidence="11">3.1.21.3</ecNumber>
    </recommendedName>
    <alternativeName>
        <fullName evidence="11">Type-1 restriction enzyme R protein</fullName>
    </alternativeName>
</protein>
<keyword evidence="9 11" id="KW-0067">ATP-binding</keyword>
<keyword evidence="14" id="KW-1185">Reference proteome</keyword>
<dbReference type="CDD" id="cd18800">
    <property type="entry name" value="SF2_C_EcoR124I-like"/>
    <property type="match status" value="1"/>
</dbReference>
<sequence length="929" mass="109022">MSYQSELALEELTISQLVSKGYERIRLKDDQALINNFRQILNERHMDKLNHEPLSDTEFDRLMTQINGKSVFDSAMILRDKFVLKRDDESEVYLEFFNTEKWCQNRFQVTNQVTVNDTYKGRYDITLLINGLPVTQIELKRSGVAFSEAFNQVERYRRHNFTGLFRYVQLFVISNSVETRYYANSDKEINKSHMFYWSDEKNNRINNLKDFVESFLEPCHLAKMIARYMVVNETDRILMAMRPYQVYAVEAIINRALETNNNGYVWHTTGSGKTLTSFKASQLLAKEPGISKVIFLVDRRDLDSQTLAEFNKFEKGAVDMTNNTYTLLNQLGDRSKTLIVTTIQKMANAIKRNHPVMKQYETEKVVFIIDECHRTQFGEMHRLIKQQFKNTQYFGFTGTPRFLENKSQDGRSTADIFEKSLHNYLIKDAIRDGNVLGFSVEYINTFKNEVDTTNEEFVESINTDEVWMADERIQMVAGHIYRNHHKKTRNQQYSAIFATQKIPMAMKYYRALKALSEREGENGLKIATIFTYQPNQDMRDGEVTEHAKDELESVIKDYNQTFGTNFSTDTYDSYFADISKRVKKGIKDQKIDILIVVNMFLTGFDSKVLNTLYVDKNLKHHDLIQAYSRTNRIEKETKPYGNIVAYRNLKKATDDAIKLFSETNDTEVVLSQSYNFYLAKFLKTLSELYKMAPEPSQVDAIEDEEKQKEFVETFKQLSKTLLMMKTFDEFEFNEAVLEIDQQTYEDFKGKYLYLYEMTKRRNDSDKASILEDIDFEIEIMRNDMINVSYILNLLRDINLEDTKERDKTREQIHKLLDKADDENLRLKRDLIRAFLDKVVPNLLPGSSIDDAFMDFEEEEKQKAIELFSKKFEYPQQQLNRLVSEFEFSGQLDRSEVGKPLSGGLITKRKKIDEIQTFIKETSKIYSNEN</sequence>
<dbReference type="GO" id="GO:0009035">
    <property type="term" value="F:type I site-specific deoxyribonuclease activity"/>
    <property type="evidence" value="ECO:0007669"/>
    <property type="project" value="UniProtKB-EC"/>
</dbReference>
<accession>A0A4R6BB32</accession>
<keyword evidence="5 11" id="KW-0547">Nucleotide-binding</keyword>
<dbReference type="PANTHER" id="PTHR30195:SF16">
    <property type="entry name" value="TYPE I RESTRICTION ENZYME ENDONUCLEASE SUBUNIT"/>
    <property type="match status" value="1"/>
</dbReference>
<keyword evidence="7 13" id="KW-0255">Endonuclease</keyword>
<dbReference type="CDD" id="cd22332">
    <property type="entry name" value="HsdR_N"/>
    <property type="match status" value="1"/>
</dbReference>
<gene>
    <name evidence="13" type="ORF">ERX27_09875</name>
</gene>
<evidence type="ECO:0000256" key="9">
    <source>
        <dbReference type="ARBA" id="ARBA00022840"/>
    </source>
</evidence>
<evidence type="ECO:0000256" key="8">
    <source>
        <dbReference type="ARBA" id="ARBA00022801"/>
    </source>
</evidence>
<dbReference type="RefSeq" id="WP_133432662.1">
    <property type="nucleotide sequence ID" value="NZ_SCWA01000021.1"/>
</dbReference>
<dbReference type="PROSITE" id="PS51192">
    <property type="entry name" value="HELICASE_ATP_BIND_1"/>
    <property type="match status" value="1"/>
</dbReference>
<keyword evidence="4" id="KW-0540">Nuclease</keyword>
<dbReference type="Pfam" id="PF18766">
    <property type="entry name" value="SWI2_SNF2"/>
    <property type="match status" value="1"/>
</dbReference>
<dbReference type="Pfam" id="PF04313">
    <property type="entry name" value="HSDR_N"/>
    <property type="match status" value="1"/>
</dbReference>
<feature type="domain" description="Helicase ATP-binding" evidence="12">
    <location>
        <begin position="254"/>
        <end position="400"/>
    </location>
</feature>
<dbReference type="SMART" id="SM00487">
    <property type="entry name" value="DEXDc"/>
    <property type="match status" value="1"/>
</dbReference>
<evidence type="ECO:0000256" key="1">
    <source>
        <dbReference type="ARBA" id="ARBA00000851"/>
    </source>
</evidence>
<dbReference type="InterPro" id="IPR027417">
    <property type="entry name" value="P-loop_NTPase"/>
</dbReference>
<comment type="caution">
    <text evidence="13">The sequence shown here is derived from an EMBL/GenBank/DDBJ whole genome shotgun (WGS) entry which is preliminary data.</text>
</comment>
<dbReference type="InterPro" id="IPR055180">
    <property type="entry name" value="HsdR_RecA-like_helicase_dom_2"/>
</dbReference>
<proteinExistence type="inferred from homology"/>
<dbReference type="Gene3D" id="3.40.50.300">
    <property type="entry name" value="P-loop containing nucleotide triphosphate hydrolases"/>
    <property type="match status" value="2"/>
</dbReference>
<evidence type="ECO:0000256" key="3">
    <source>
        <dbReference type="ARBA" id="ARBA00011296"/>
    </source>
</evidence>
<dbReference type="EC" id="3.1.21.3" evidence="11"/>
<dbReference type="InterPro" id="IPR014001">
    <property type="entry name" value="Helicase_ATP-bd"/>
</dbReference>
<keyword evidence="10 11" id="KW-0238">DNA-binding</keyword>
<dbReference type="GO" id="GO:0003677">
    <property type="term" value="F:DNA binding"/>
    <property type="evidence" value="ECO:0007669"/>
    <property type="project" value="UniProtKB-KW"/>
</dbReference>
<dbReference type="EMBL" id="SCWA01000021">
    <property type="protein sequence ID" value="TDL94175.1"/>
    <property type="molecule type" value="Genomic_DNA"/>
</dbReference>